<dbReference type="PANTHER" id="PTHR10794">
    <property type="entry name" value="ABHYDROLASE DOMAIN-CONTAINING PROTEIN"/>
    <property type="match status" value="1"/>
</dbReference>
<organism evidence="2 3">
    <name type="scientific">Angomonas deanei</name>
    <dbReference type="NCBI Taxonomy" id="59799"/>
    <lineage>
        <taxon>Eukaryota</taxon>
        <taxon>Discoba</taxon>
        <taxon>Euglenozoa</taxon>
        <taxon>Kinetoplastea</taxon>
        <taxon>Metakinetoplastina</taxon>
        <taxon>Trypanosomatida</taxon>
        <taxon>Trypanosomatidae</taxon>
        <taxon>Strigomonadinae</taxon>
        <taxon>Angomonas</taxon>
    </lineage>
</organism>
<dbReference type="GO" id="GO:0047372">
    <property type="term" value="F:monoacylglycerol lipase activity"/>
    <property type="evidence" value="ECO:0007669"/>
    <property type="project" value="TreeGrafter"/>
</dbReference>
<sequence length="449" mass="50639">MSKMLAKVNLFAVLGVVHLTSYTIPRLLHTLLVKVPVTIFELLTFKKRFTYFHEREIKVVASGREYSGKENREHYRDSPILKRLGFLKPLYYRDPLYSGHVHTLFAASRPSRRVAYTRETIMSEDVNEACMDWLYTDKTPARGVLLVNPGFGNYSQTPYVQQIARLAVKKGFHCVVHTMRAIGSAPLTEERKTKIGSAILTADIRAVARGPLQPSAIKARFGAALPVTAVGYSAGCTMLFKLMEEEEAAYAADPSIYPDGLSISMVVAMGVPYELSVRSRMMQSPVGKRLYQKAMVGVIQGINRKHKEKLMGIEHIPELCSDDTVDDYLEKASQSMEDYEKYMISRYHKFKTVEAYWDACDCLPFIRKIQKTLVVCVTAKDDPICGYSDIDWKGVTAEKPNVMYVETSTGGHLGYLKGPLDEVNGSPSFLVEFPVRCFDNYVREKGRSE</sequence>
<dbReference type="InterPro" id="IPR050960">
    <property type="entry name" value="AB_hydrolase_4_sf"/>
</dbReference>
<evidence type="ECO:0000256" key="1">
    <source>
        <dbReference type="ARBA" id="ARBA00010884"/>
    </source>
</evidence>
<name>A0A7G2CK85_9TRYP</name>
<evidence type="ECO:0000313" key="3">
    <source>
        <dbReference type="Proteomes" id="UP000515908"/>
    </source>
</evidence>
<dbReference type="VEuPathDB" id="TriTrypDB:ADEAN_000729700"/>
<dbReference type="Gene3D" id="3.40.50.1820">
    <property type="entry name" value="alpha/beta hydrolase"/>
    <property type="match status" value="1"/>
</dbReference>
<proteinExistence type="inferred from homology"/>
<evidence type="ECO:0000313" key="2">
    <source>
        <dbReference type="EMBL" id="CAD2219785.1"/>
    </source>
</evidence>
<reference evidence="2 3" key="1">
    <citation type="submission" date="2020-08" db="EMBL/GenBank/DDBJ databases">
        <authorList>
            <person name="Newling K."/>
            <person name="Davey J."/>
            <person name="Forrester S."/>
        </authorList>
    </citation>
    <scope>NUCLEOTIDE SEQUENCE [LARGE SCALE GENOMIC DNA]</scope>
    <source>
        <strain evidence="3">Crithidia deanei Carvalho (ATCC PRA-265)</strain>
    </source>
</reference>
<dbReference type="EMBL" id="LR877159">
    <property type="protein sequence ID" value="CAD2219785.1"/>
    <property type="molecule type" value="Genomic_DNA"/>
</dbReference>
<accession>A0A7G2CK85</accession>
<dbReference type="Proteomes" id="UP000515908">
    <property type="component" value="Chromosome 15"/>
</dbReference>
<dbReference type="AlphaFoldDB" id="A0A7G2CK85"/>
<keyword evidence="3" id="KW-1185">Reference proteome</keyword>
<dbReference type="OrthoDB" id="247542at2759"/>
<gene>
    <name evidence="2" type="ORF">ADEAN_000729700</name>
</gene>
<evidence type="ECO:0008006" key="4">
    <source>
        <dbReference type="Google" id="ProtNLM"/>
    </source>
</evidence>
<protein>
    <recommendedName>
        <fullName evidence="4">AB hydrolase-1 domain-containing protein</fullName>
    </recommendedName>
</protein>
<dbReference type="InterPro" id="IPR029058">
    <property type="entry name" value="AB_hydrolase_fold"/>
</dbReference>
<dbReference type="PANTHER" id="PTHR10794:SF63">
    <property type="entry name" value="ALPHA_BETA HYDROLASE 1, ISOFORM A"/>
    <property type="match status" value="1"/>
</dbReference>
<comment type="similarity">
    <text evidence="1">Belongs to the AB hydrolase superfamily. AB hydrolase 4 family.</text>
</comment>
<dbReference type="GO" id="GO:0034338">
    <property type="term" value="F:short-chain carboxylesterase activity"/>
    <property type="evidence" value="ECO:0007669"/>
    <property type="project" value="TreeGrafter"/>
</dbReference>
<dbReference type="SUPFAM" id="SSF53474">
    <property type="entry name" value="alpha/beta-Hydrolases"/>
    <property type="match status" value="1"/>
</dbReference>